<evidence type="ECO:0000313" key="6">
    <source>
        <dbReference type="EMBL" id="TFI01532.1"/>
    </source>
</evidence>
<dbReference type="PANTHER" id="PTHR16222:SF24">
    <property type="entry name" value="ADP-RIBOSYLHYDROLASE ARH3"/>
    <property type="match status" value="1"/>
</dbReference>
<dbReference type="Pfam" id="PF03747">
    <property type="entry name" value="ADP_ribosyl_GH"/>
    <property type="match status" value="1"/>
</dbReference>
<dbReference type="RefSeq" id="WP_067188811.1">
    <property type="nucleotide sequence ID" value="NZ_FUKP01000014.1"/>
</dbReference>
<dbReference type="EMBL" id="FUKP01000014">
    <property type="protein sequence ID" value="SJN18888.1"/>
    <property type="molecule type" value="Genomic_DNA"/>
</dbReference>
<gene>
    <name evidence="6" type="ORF">E4A49_00450</name>
    <name evidence="5" type="ORF">FM125_02310</name>
</gene>
<dbReference type="Gene3D" id="1.10.4080.10">
    <property type="entry name" value="ADP-ribosylation/Crystallin J1"/>
    <property type="match status" value="1"/>
</dbReference>
<feature type="binding site" evidence="3">
    <location>
        <position position="71"/>
    </location>
    <ligand>
        <name>Mg(2+)</name>
        <dbReference type="ChEBI" id="CHEBI:18420"/>
        <label>1</label>
    </ligand>
</feature>
<organism evidence="5 7">
    <name type="scientific">Micrococcus lylae</name>
    <dbReference type="NCBI Taxonomy" id="1273"/>
    <lineage>
        <taxon>Bacteria</taxon>
        <taxon>Bacillati</taxon>
        <taxon>Actinomycetota</taxon>
        <taxon>Actinomycetes</taxon>
        <taxon>Micrococcales</taxon>
        <taxon>Micrococcaceae</taxon>
        <taxon>Micrococcus</taxon>
    </lineage>
</organism>
<keyword evidence="3" id="KW-0479">Metal-binding</keyword>
<sequence length="383" mass="39667">MTAEPLADPRLPDYPARVLATLAAGAAGDAYGYTVEFDRADAIVSAWGPTGLGTPAELLERLGVAHLPISDDTQMTLFVSDGLREWIEWQNRGQMADAAACVWLACLRWHRTQTGALPQGAPPAQDTWLDARRELHERRTPGNACLSGLAEPGMGVPTDPKNPASKGCGTIMRSAPYGMVPGLPDTHVASFARQGAVLTHGHPTAWTSAAAFALIVDALFAGRTLAEAVETGRAWLAAQGEDAAESLTALELARQLAVTAEGDDDGTRLGAPGHLPVGLGEGWVAEEALAIAVYAALVAERTTDTPAAALALALRIGANHDGDSDSTASLAGQLLGAAHGMAVFGVESADGVPVAALADAVPEWIAERDVVVEAAERWVAATS</sequence>
<dbReference type="PANTHER" id="PTHR16222">
    <property type="entry name" value="ADP-RIBOSYLGLYCOHYDROLASE"/>
    <property type="match status" value="1"/>
</dbReference>
<keyword evidence="2 5" id="KW-0378">Hydrolase</keyword>
<accession>A0A1R4IGM6</accession>
<evidence type="ECO:0000313" key="7">
    <source>
        <dbReference type="Proteomes" id="UP000196230"/>
    </source>
</evidence>
<reference evidence="6 8" key="2">
    <citation type="submission" date="2019-03" db="EMBL/GenBank/DDBJ databases">
        <title>Reclassification of Micrococcus aloeverae and Micrococcus yunnanensis as later heterotypic synonyms of Micrococcus luteus.</title>
        <authorList>
            <person name="Huang C.-H."/>
        </authorList>
    </citation>
    <scope>NUCLEOTIDE SEQUENCE [LARGE SCALE GENOMIC DNA]</scope>
    <source>
        <strain evidence="6 8">BCRC 12151</strain>
    </source>
</reference>
<evidence type="ECO:0000313" key="8">
    <source>
        <dbReference type="Proteomes" id="UP000297477"/>
    </source>
</evidence>
<keyword evidence="3" id="KW-0460">Magnesium</keyword>
<evidence type="ECO:0000256" key="4">
    <source>
        <dbReference type="SAM" id="MobiDB-lite"/>
    </source>
</evidence>
<feature type="binding site" evidence="3">
    <location>
        <position position="325"/>
    </location>
    <ligand>
        <name>Mg(2+)</name>
        <dbReference type="ChEBI" id="CHEBI:18420"/>
        <label>1</label>
    </ligand>
</feature>
<name>A0A1R4IGM6_9MICC</name>
<comment type="similarity">
    <text evidence="1">Belongs to the ADP-ribosylglycohydrolase family.</text>
</comment>
<dbReference type="Proteomes" id="UP000297477">
    <property type="component" value="Unassembled WGS sequence"/>
</dbReference>
<keyword evidence="8" id="KW-1185">Reference proteome</keyword>
<dbReference type="AlphaFoldDB" id="A0A1R4IGM6"/>
<dbReference type="OrthoDB" id="4871367at2"/>
<proteinExistence type="inferred from homology"/>
<evidence type="ECO:0000256" key="1">
    <source>
        <dbReference type="ARBA" id="ARBA00010702"/>
    </source>
</evidence>
<feature type="binding site" evidence="3">
    <location>
        <position position="72"/>
    </location>
    <ligand>
        <name>Mg(2+)</name>
        <dbReference type="ChEBI" id="CHEBI:18420"/>
        <label>1</label>
    </ligand>
</feature>
<evidence type="ECO:0000256" key="3">
    <source>
        <dbReference type="PIRSR" id="PIRSR605502-1"/>
    </source>
</evidence>
<reference evidence="5 7" key="1">
    <citation type="submission" date="2017-02" db="EMBL/GenBank/DDBJ databases">
        <authorList>
            <person name="Peterson S.W."/>
        </authorList>
    </citation>
    <scope>NUCLEOTIDE SEQUENCE [LARGE SCALE GENOMIC DNA]</scope>
    <source>
        <strain evidence="5 7">2B3F</strain>
    </source>
</reference>
<evidence type="ECO:0000313" key="5">
    <source>
        <dbReference type="EMBL" id="SJN18888.1"/>
    </source>
</evidence>
<feature type="region of interest" description="Disordered" evidence="4">
    <location>
        <begin position="142"/>
        <end position="163"/>
    </location>
</feature>
<dbReference type="GO" id="GO:0016787">
    <property type="term" value="F:hydrolase activity"/>
    <property type="evidence" value="ECO:0007669"/>
    <property type="project" value="UniProtKB-KW"/>
</dbReference>
<dbReference type="Proteomes" id="UP000196230">
    <property type="component" value="Unassembled WGS sequence"/>
</dbReference>
<dbReference type="InterPro" id="IPR050792">
    <property type="entry name" value="ADP-ribosylglycohydrolase"/>
</dbReference>
<feature type="binding site" evidence="3">
    <location>
        <position position="70"/>
    </location>
    <ligand>
        <name>Mg(2+)</name>
        <dbReference type="ChEBI" id="CHEBI:18420"/>
        <label>1</label>
    </ligand>
</feature>
<comment type="cofactor">
    <cofactor evidence="3">
        <name>Mg(2+)</name>
        <dbReference type="ChEBI" id="CHEBI:18420"/>
    </cofactor>
    <text evidence="3">Binds 2 magnesium ions per subunit.</text>
</comment>
<dbReference type="GO" id="GO:0046872">
    <property type="term" value="F:metal ion binding"/>
    <property type="evidence" value="ECO:0007669"/>
    <property type="project" value="UniProtKB-KW"/>
</dbReference>
<dbReference type="InterPro" id="IPR005502">
    <property type="entry name" value="Ribosyl_crysJ1"/>
</dbReference>
<protein>
    <submittedName>
        <fullName evidence="6">ADP-ribosylglycohydrolase family protein</fullName>
    </submittedName>
    <submittedName>
        <fullName evidence="5">Putative ADP-ribosylglycohydrolase</fullName>
    </submittedName>
</protein>
<dbReference type="SUPFAM" id="SSF101478">
    <property type="entry name" value="ADP-ribosylglycohydrolase"/>
    <property type="match status" value="1"/>
</dbReference>
<evidence type="ECO:0000256" key="2">
    <source>
        <dbReference type="ARBA" id="ARBA00022801"/>
    </source>
</evidence>
<dbReference type="InterPro" id="IPR036705">
    <property type="entry name" value="Ribosyl_crysJ1_sf"/>
</dbReference>
<feature type="binding site" evidence="3">
    <location>
        <position position="326"/>
    </location>
    <ligand>
        <name>Mg(2+)</name>
        <dbReference type="ChEBI" id="CHEBI:18420"/>
        <label>1</label>
    </ligand>
</feature>
<feature type="binding site" evidence="3">
    <location>
        <position position="323"/>
    </location>
    <ligand>
        <name>Mg(2+)</name>
        <dbReference type="ChEBI" id="CHEBI:18420"/>
        <label>1</label>
    </ligand>
</feature>
<dbReference type="EMBL" id="SPKT01000001">
    <property type="protein sequence ID" value="TFI01532.1"/>
    <property type="molecule type" value="Genomic_DNA"/>
</dbReference>